<dbReference type="PATRIC" id="fig|319652.3.peg.1777"/>
<dbReference type="Gene3D" id="3.90.950.20">
    <property type="entry name" value="CinA-like"/>
    <property type="match status" value="1"/>
</dbReference>
<dbReference type="InterPro" id="IPR036653">
    <property type="entry name" value="CinA-like_C"/>
</dbReference>
<dbReference type="InterPro" id="IPR008136">
    <property type="entry name" value="CinA_C"/>
</dbReference>
<keyword evidence="3" id="KW-1185">Reference proteome</keyword>
<sequence>MIVEIKMTFSPLLFLVAKKLSKVVIWNFRADLRFRVVISQENGKLESKEARGCYEMDAKLVTYVVESLIEKNISITAAESLTGGLFQSEITSVPGSSGIFTGGFVTYSDDVKTQLLGVPAPLIQQYGVVSYEVAVAMAQGAQKTLHADLAVSFTGAAGPAGLEGETAGTAWIGISFQGQTDAYELYRPELARNDFREACCEFAFQKISDELL</sequence>
<organism evidence="2 3">
    <name type="scientific">Pediococcus cellicola</name>
    <dbReference type="NCBI Taxonomy" id="319652"/>
    <lineage>
        <taxon>Bacteria</taxon>
        <taxon>Bacillati</taxon>
        <taxon>Bacillota</taxon>
        <taxon>Bacilli</taxon>
        <taxon>Lactobacillales</taxon>
        <taxon>Lactobacillaceae</taxon>
        <taxon>Pediococcus</taxon>
    </lineage>
</organism>
<dbReference type="Pfam" id="PF02464">
    <property type="entry name" value="CinA"/>
    <property type="match status" value="1"/>
</dbReference>
<evidence type="ECO:0000259" key="1">
    <source>
        <dbReference type="Pfam" id="PF02464"/>
    </source>
</evidence>
<evidence type="ECO:0000313" key="3">
    <source>
        <dbReference type="Proteomes" id="UP000051568"/>
    </source>
</evidence>
<protein>
    <recommendedName>
        <fullName evidence="1">CinA C-terminal domain-containing protein</fullName>
    </recommendedName>
</protein>
<feature type="domain" description="CinA C-terminal" evidence="1">
    <location>
        <begin position="59"/>
        <end position="210"/>
    </location>
</feature>
<gene>
    <name evidence="2" type="ORF">IV80_GL001751</name>
</gene>
<evidence type="ECO:0000313" key="2">
    <source>
        <dbReference type="EMBL" id="KRN65908.1"/>
    </source>
</evidence>
<dbReference type="SUPFAM" id="SSF142433">
    <property type="entry name" value="CinA-like"/>
    <property type="match status" value="1"/>
</dbReference>
<dbReference type="Proteomes" id="UP000051568">
    <property type="component" value="Unassembled WGS sequence"/>
</dbReference>
<dbReference type="AlphaFoldDB" id="A0A0R2IVY4"/>
<reference evidence="2 3" key="1">
    <citation type="journal article" date="2015" name="Genome Announc.">
        <title>Expanding the biotechnology potential of lactobacilli through comparative genomics of 213 strains and associated genera.</title>
        <authorList>
            <person name="Sun Z."/>
            <person name="Harris H.M."/>
            <person name="McCann A."/>
            <person name="Guo C."/>
            <person name="Argimon S."/>
            <person name="Zhang W."/>
            <person name="Yang X."/>
            <person name="Jeffery I.B."/>
            <person name="Cooney J.C."/>
            <person name="Kagawa T.F."/>
            <person name="Liu W."/>
            <person name="Song Y."/>
            <person name="Salvetti E."/>
            <person name="Wrobel A."/>
            <person name="Rasinkangas P."/>
            <person name="Parkhill J."/>
            <person name="Rea M.C."/>
            <person name="O'Sullivan O."/>
            <person name="Ritari J."/>
            <person name="Douillard F.P."/>
            <person name="Paul Ross R."/>
            <person name="Yang R."/>
            <person name="Briner A.E."/>
            <person name="Felis G.E."/>
            <person name="de Vos W.M."/>
            <person name="Barrangou R."/>
            <person name="Klaenhammer T.R."/>
            <person name="Caufield P.W."/>
            <person name="Cui Y."/>
            <person name="Zhang H."/>
            <person name="O'Toole P.W."/>
        </authorList>
    </citation>
    <scope>NUCLEOTIDE SEQUENCE [LARGE SCALE GENOMIC DNA]</scope>
    <source>
        <strain evidence="2 3">DSM 17757</strain>
    </source>
</reference>
<dbReference type="NCBIfam" id="TIGR00199">
    <property type="entry name" value="PncC_domain"/>
    <property type="match status" value="1"/>
</dbReference>
<dbReference type="EMBL" id="JQBR01000007">
    <property type="protein sequence ID" value="KRN65908.1"/>
    <property type="molecule type" value="Genomic_DNA"/>
</dbReference>
<name>A0A0R2IVY4_9LACO</name>
<proteinExistence type="predicted"/>
<dbReference type="STRING" id="319652.IV80_GL001751"/>
<comment type="caution">
    <text evidence="2">The sequence shown here is derived from an EMBL/GenBank/DDBJ whole genome shotgun (WGS) entry which is preliminary data.</text>
</comment>
<accession>A0A0R2IVY4</accession>